<dbReference type="EC" id="3.5.1.4" evidence="3"/>
<feature type="active site" description="Charge relay system" evidence="5">
    <location>
        <position position="143"/>
    </location>
</feature>
<protein>
    <recommendedName>
        <fullName evidence="3">amidase</fullName>
        <ecNumber evidence="3">3.5.1.4</ecNumber>
    </recommendedName>
</protein>
<feature type="active site" description="Charge relay system" evidence="5">
    <location>
        <position position="218"/>
    </location>
</feature>
<evidence type="ECO:0000256" key="5">
    <source>
        <dbReference type="PIRSR" id="PIRSR001221-1"/>
    </source>
</evidence>
<dbReference type="EMBL" id="CABFNO020001517">
    <property type="protein sequence ID" value="CAG9993192.1"/>
    <property type="molecule type" value="Genomic_DNA"/>
</dbReference>
<comment type="catalytic activity">
    <reaction evidence="1">
        <text>a monocarboxylic acid amide + H2O = a monocarboxylate + NH4(+)</text>
        <dbReference type="Rhea" id="RHEA:12020"/>
        <dbReference type="ChEBI" id="CHEBI:15377"/>
        <dbReference type="ChEBI" id="CHEBI:28938"/>
        <dbReference type="ChEBI" id="CHEBI:35757"/>
        <dbReference type="ChEBI" id="CHEBI:83628"/>
        <dbReference type="EC" id="3.5.1.4"/>
    </reaction>
</comment>
<feature type="active site" description="Acyl-ester intermediate" evidence="5">
    <location>
        <position position="242"/>
    </location>
</feature>
<evidence type="ECO:0000259" key="6">
    <source>
        <dbReference type="Pfam" id="PF01425"/>
    </source>
</evidence>
<evidence type="ECO:0000256" key="3">
    <source>
        <dbReference type="ARBA" id="ARBA00012922"/>
    </source>
</evidence>
<dbReference type="Gene3D" id="3.90.1300.10">
    <property type="entry name" value="Amidase signature (AS) domain"/>
    <property type="match status" value="1"/>
</dbReference>
<organism evidence="7 8">
    <name type="scientific">Clonostachys byssicola</name>
    <dbReference type="NCBI Taxonomy" id="160290"/>
    <lineage>
        <taxon>Eukaryota</taxon>
        <taxon>Fungi</taxon>
        <taxon>Dikarya</taxon>
        <taxon>Ascomycota</taxon>
        <taxon>Pezizomycotina</taxon>
        <taxon>Sordariomycetes</taxon>
        <taxon>Hypocreomycetidae</taxon>
        <taxon>Hypocreales</taxon>
        <taxon>Bionectriaceae</taxon>
        <taxon>Clonostachys</taxon>
    </lineage>
</organism>
<dbReference type="Proteomes" id="UP000754883">
    <property type="component" value="Unassembled WGS sequence"/>
</dbReference>
<comment type="caution">
    <text evidence="7">The sequence shown here is derived from an EMBL/GenBank/DDBJ whole genome shotgun (WGS) entry which is preliminary data.</text>
</comment>
<keyword evidence="8" id="KW-1185">Reference proteome</keyword>
<dbReference type="InterPro" id="IPR036928">
    <property type="entry name" value="AS_sf"/>
</dbReference>
<dbReference type="PANTHER" id="PTHR46072:SF6">
    <property type="entry name" value="AMIDASE, PUTATIVE (AFU_ORTHOLOGUE AFUA_1G14530)-RELATED"/>
    <property type="match status" value="1"/>
</dbReference>
<feature type="domain" description="Amidase" evidence="6">
    <location>
        <begin position="88"/>
        <end position="558"/>
    </location>
</feature>
<evidence type="ECO:0000256" key="2">
    <source>
        <dbReference type="ARBA" id="ARBA00009199"/>
    </source>
</evidence>
<dbReference type="SUPFAM" id="SSF75304">
    <property type="entry name" value="Amidase signature (AS) enzymes"/>
    <property type="match status" value="1"/>
</dbReference>
<dbReference type="PANTHER" id="PTHR46072">
    <property type="entry name" value="AMIDASE-RELATED-RELATED"/>
    <property type="match status" value="1"/>
</dbReference>
<gene>
    <name evidence="7" type="ORF">CBYS24578_00017003</name>
</gene>
<dbReference type="InterPro" id="IPR023631">
    <property type="entry name" value="Amidase_dom"/>
</dbReference>
<dbReference type="AlphaFoldDB" id="A0A9N9Y6H5"/>
<dbReference type="Pfam" id="PF01425">
    <property type="entry name" value="Amidase"/>
    <property type="match status" value="1"/>
</dbReference>
<dbReference type="OrthoDB" id="6428749at2759"/>
<comment type="similarity">
    <text evidence="2">Belongs to the amidase family.</text>
</comment>
<dbReference type="InterPro" id="IPR020556">
    <property type="entry name" value="Amidase_CS"/>
</dbReference>
<evidence type="ECO:0000256" key="4">
    <source>
        <dbReference type="ARBA" id="ARBA00022801"/>
    </source>
</evidence>
<accession>A0A9N9Y6H5</accession>
<dbReference type="GO" id="GO:0004040">
    <property type="term" value="F:amidase activity"/>
    <property type="evidence" value="ECO:0007669"/>
    <property type="project" value="UniProtKB-EC"/>
</dbReference>
<evidence type="ECO:0000313" key="8">
    <source>
        <dbReference type="Proteomes" id="UP000754883"/>
    </source>
</evidence>
<name>A0A9N9Y6H5_9HYPO</name>
<reference evidence="7" key="1">
    <citation type="submission" date="2021-10" db="EMBL/GenBank/DDBJ databases">
        <authorList>
            <person name="Piombo E."/>
        </authorList>
    </citation>
    <scope>NUCLEOTIDE SEQUENCE</scope>
</reference>
<sequence length="580" mass="62684">MESVSSESPWQAIARRKQANRDACIPSQWRIPLAHLPKDPPCFEDGPQSVLHVPAAVLSAEEVEITENYNISTLVAAIVRKELLAETVISAFCHRAAVAHQLTNCLTEPLFAQAVERARFLDQYMEEHGMPLGPLHGLPVSVKDTFDIKGVDSSTGLASLCFKPAEKNAPLVDLLLSLGAVVVAKTNVPQTLSSLDSVNNVFGRTMNPVNRLCTAGGSSGGEGVMVAMRGSLLGIGTDLGGSIRIPAMVNGVFGFKPSNSRLPYGGQAVLVPEGMCRIGVQPVAGPLAQSMEDINLVMKELVPRASLYGEDCVFGEWADTDASRPLQGSGPDGQVVIGVLRSDGNCTLLPPVDRVLSEVASNLSEHPNITVVEVPTPTAWMQAQSAMNELIAIDGGVHMGQLLDSTGEPLVPWVKPRFKVGEPCSLTRLAELQAWRSQLELEMLQMWTDTDQYGRKSRKFDAIICSVAPHPVPEIERFNSLGYTSSFVLFDYPAGTIPVRNLTEEDLDLGQALGGQSLGVWDDHCRELWDERTVNRKVYLGTPLSIQVVVPRLEDERLGKFMALIDGVIKSHKSSSGLPG</sequence>
<dbReference type="PROSITE" id="PS00571">
    <property type="entry name" value="AMIDASES"/>
    <property type="match status" value="1"/>
</dbReference>
<evidence type="ECO:0000256" key="1">
    <source>
        <dbReference type="ARBA" id="ARBA00001311"/>
    </source>
</evidence>
<proteinExistence type="inferred from homology"/>
<dbReference type="PIRSF" id="PIRSF001221">
    <property type="entry name" value="Amidase_fungi"/>
    <property type="match status" value="1"/>
</dbReference>
<evidence type="ECO:0000313" key="7">
    <source>
        <dbReference type="EMBL" id="CAG9993192.1"/>
    </source>
</evidence>
<keyword evidence="4" id="KW-0378">Hydrolase</keyword>